<evidence type="ECO:0000256" key="3">
    <source>
        <dbReference type="ARBA" id="ARBA00022692"/>
    </source>
</evidence>
<feature type="transmembrane region" description="Helical" evidence="6">
    <location>
        <begin position="53"/>
        <end position="75"/>
    </location>
</feature>
<dbReference type="Proteomes" id="UP000050795">
    <property type="component" value="Unassembled WGS sequence"/>
</dbReference>
<dbReference type="InterPro" id="IPR036259">
    <property type="entry name" value="MFS_trans_sf"/>
</dbReference>
<dbReference type="GO" id="GO:0022857">
    <property type="term" value="F:transmembrane transporter activity"/>
    <property type="evidence" value="ECO:0007669"/>
    <property type="project" value="InterPro"/>
</dbReference>
<protein>
    <recommendedName>
        <fullName evidence="9">MFS domain-containing protein</fullName>
    </recommendedName>
</protein>
<evidence type="ECO:0000313" key="7">
    <source>
        <dbReference type="Proteomes" id="UP000050795"/>
    </source>
</evidence>
<feature type="transmembrane region" description="Helical" evidence="6">
    <location>
        <begin position="290"/>
        <end position="309"/>
    </location>
</feature>
<feature type="transmembrane region" description="Helical" evidence="6">
    <location>
        <begin position="191"/>
        <end position="211"/>
    </location>
</feature>
<dbReference type="Pfam" id="PF07690">
    <property type="entry name" value="MFS_1"/>
    <property type="match status" value="1"/>
</dbReference>
<dbReference type="Gene3D" id="1.20.1250.20">
    <property type="entry name" value="MFS general substrate transporter like domains"/>
    <property type="match status" value="2"/>
</dbReference>
<dbReference type="PANTHER" id="PTHR43385">
    <property type="entry name" value="RIBOFLAVIN TRANSPORTER RIBJ"/>
    <property type="match status" value="1"/>
</dbReference>
<organism evidence="7 8">
    <name type="scientific">Trichobilharzia regenti</name>
    <name type="common">Nasal bird schistosome</name>
    <dbReference type="NCBI Taxonomy" id="157069"/>
    <lineage>
        <taxon>Eukaryota</taxon>
        <taxon>Metazoa</taxon>
        <taxon>Spiralia</taxon>
        <taxon>Lophotrochozoa</taxon>
        <taxon>Platyhelminthes</taxon>
        <taxon>Trematoda</taxon>
        <taxon>Digenea</taxon>
        <taxon>Strigeidida</taxon>
        <taxon>Schistosomatoidea</taxon>
        <taxon>Schistosomatidae</taxon>
        <taxon>Trichobilharzia</taxon>
    </lineage>
</organism>
<dbReference type="WBParaSite" id="TREG1_7080.1">
    <property type="protein sequence ID" value="TREG1_7080.1"/>
    <property type="gene ID" value="TREG1_7080"/>
</dbReference>
<keyword evidence="2" id="KW-0813">Transport</keyword>
<dbReference type="PANTHER" id="PTHR43385:SF1">
    <property type="entry name" value="RIBOFLAVIN TRANSPORTER RIBJ"/>
    <property type="match status" value="1"/>
</dbReference>
<feature type="transmembrane region" description="Helical" evidence="6">
    <location>
        <begin position="321"/>
        <end position="340"/>
    </location>
</feature>
<feature type="transmembrane region" description="Helical" evidence="6">
    <location>
        <begin position="106"/>
        <end position="136"/>
    </location>
</feature>
<dbReference type="InterPro" id="IPR052983">
    <property type="entry name" value="MFS_Riboflavin_Transporter"/>
</dbReference>
<evidence type="ECO:0000313" key="8">
    <source>
        <dbReference type="WBParaSite" id="TREG1_7080.1"/>
    </source>
</evidence>
<evidence type="ECO:0000256" key="6">
    <source>
        <dbReference type="SAM" id="Phobius"/>
    </source>
</evidence>
<evidence type="ECO:0000256" key="5">
    <source>
        <dbReference type="ARBA" id="ARBA00023136"/>
    </source>
</evidence>
<dbReference type="AlphaFoldDB" id="A0AA85K6X1"/>
<feature type="transmembrane region" description="Helical" evidence="6">
    <location>
        <begin position="143"/>
        <end position="166"/>
    </location>
</feature>
<proteinExistence type="predicted"/>
<evidence type="ECO:0000256" key="2">
    <source>
        <dbReference type="ARBA" id="ARBA00022448"/>
    </source>
</evidence>
<feature type="transmembrane region" description="Helical" evidence="6">
    <location>
        <begin position="257"/>
        <end position="278"/>
    </location>
</feature>
<keyword evidence="5 6" id="KW-0472">Membrane</keyword>
<dbReference type="InterPro" id="IPR011701">
    <property type="entry name" value="MFS"/>
</dbReference>
<feature type="transmembrane region" description="Helical" evidence="6">
    <location>
        <begin position="385"/>
        <end position="411"/>
    </location>
</feature>
<dbReference type="SUPFAM" id="SSF103473">
    <property type="entry name" value="MFS general substrate transporter"/>
    <property type="match status" value="1"/>
</dbReference>
<comment type="subcellular location">
    <subcellularLocation>
        <location evidence="1">Membrane</location>
        <topology evidence="1">Multi-pass membrane protein</topology>
    </subcellularLocation>
</comment>
<keyword evidence="3 6" id="KW-0812">Transmembrane</keyword>
<evidence type="ECO:0000256" key="4">
    <source>
        <dbReference type="ARBA" id="ARBA00022989"/>
    </source>
</evidence>
<feature type="transmembrane region" description="Helical" evidence="6">
    <location>
        <begin position="352"/>
        <end position="373"/>
    </location>
</feature>
<keyword evidence="4 6" id="KW-1133">Transmembrane helix</keyword>
<sequence length="457" mass="51259">MCSRATNWKPILCVIGGIIIQCTYGYFYTIGNMAPYILDYLKYYNMSVYDNSIMWLTSVAMGFEALAMPVGGALYRKFGIRIVVTISCLMHSGGVVLSFFTLSRGFIPLLITYGIIQGAGFGFGYSAIIAASIAWFKNHRGLIVGLIIGGFGAGAIIFTPIQTIYINPNNVPINNVTKRFEDADLINRVPYVFLLIGGILLAIQIVGIIMMTDKPKKKNIEVSIHDLKCSDGLYEPVPVNNEVINIRPMEALKRREFYLLWIIVFCSGIPLTSLATVFKLFGKAHINDDRFLSLMGVLSSVFNAAGRAFWGTITDRISFKVPLYIIFSFWTILFISFPHLPAIFGREIKVGFAIWLCILYLLLSGVLVCAPTATETLFGPINMAVNYGLVFNAFVIGGLFVSLISIVVPQFHEWNNLFYLCASVCVFGLLLLPWINDRKMPQYFNLYHLYRKLRQRS</sequence>
<reference evidence="7" key="1">
    <citation type="submission" date="2022-06" db="EMBL/GenBank/DDBJ databases">
        <authorList>
            <person name="Berger JAMES D."/>
            <person name="Berger JAMES D."/>
        </authorList>
    </citation>
    <scope>NUCLEOTIDE SEQUENCE [LARGE SCALE GENOMIC DNA]</scope>
</reference>
<keyword evidence="7" id="KW-1185">Reference proteome</keyword>
<feature type="transmembrane region" description="Helical" evidence="6">
    <location>
        <begin position="417"/>
        <end position="435"/>
    </location>
</feature>
<name>A0AA85K6X1_TRIRE</name>
<evidence type="ECO:0008006" key="9">
    <source>
        <dbReference type="Google" id="ProtNLM"/>
    </source>
</evidence>
<feature type="transmembrane region" description="Helical" evidence="6">
    <location>
        <begin position="12"/>
        <end position="33"/>
    </location>
</feature>
<feature type="transmembrane region" description="Helical" evidence="6">
    <location>
        <begin position="82"/>
        <end position="100"/>
    </location>
</feature>
<evidence type="ECO:0000256" key="1">
    <source>
        <dbReference type="ARBA" id="ARBA00004141"/>
    </source>
</evidence>
<accession>A0AA85K6X1</accession>
<dbReference type="GO" id="GO:0016020">
    <property type="term" value="C:membrane"/>
    <property type="evidence" value="ECO:0007669"/>
    <property type="project" value="UniProtKB-SubCell"/>
</dbReference>
<reference evidence="8" key="2">
    <citation type="submission" date="2023-11" db="UniProtKB">
        <authorList>
            <consortium name="WormBaseParasite"/>
        </authorList>
    </citation>
    <scope>IDENTIFICATION</scope>
</reference>